<dbReference type="SUPFAM" id="SSF54534">
    <property type="entry name" value="FKBP-like"/>
    <property type="match status" value="1"/>
</dbReference>
<evidence type="ECO:0000259" key="7">
    <source>
        <dbReference type="PROSITE" id="PS50059"/>
    </source>
</evidence>
<dbReference type="PANTHER" id="PTHR43811">
    <property type="entry name" value="FKBP-TYPE PEPTIDYL-PROLYL CIS-TRANS ISOMERASE FKPA"/>
    <property type="match status" value="1"/>
</dbReference>
<reference evidence="10" key="2">
    <citation type="submission" date="2012-11" db="EMBL/GenBank/DDBJ databases">
        <authorList>
            <person name="Kuo A."/>
            <person name="Curtis B.A."/>
            <person name="Tanifuji G."/>
            <person name="Burki F."/>
            <person name="Gruber A."/>
            <person name="Irimia M."/>
            <person name="Maruyama S."/>
            <person name="Arias M.C."/>
            <person name="Ball S.G."/>
            <person name="Gile G.H."/>
            <person name="Hirakawa Y."/>
            <person name="Hopkins J.F."/>
            <person name="Rensing S.A."/>
            <person name="Schmutz J."/>
            <person name="Symeonidi A."/>
            <person name="Elias M."/>
            <person name="Eveleigh R.J."/>
            <person name="Herman E.K."/>
            <person name="Klute M.J."/>
            <person name="Nakayama T."/>
            <person name="Obornik M."/>
            <person name="Reyes-Prieto A."/>
            <person name="Armbrust E.V."/>
            <person name="Aves S.J."/>
            <person name="Beiko R.G."/>
            <person name="Coutinho P."/>
            <person name="Dacks J.B."/>
            <person name="Durnford D.G."/>
            <person name="Fast N.M."/>
            <person name="Green B.R."/>
            <person name="Grisdale C."/>
            <person name="Hempe F."/>
            <person name="Henrissat B."/>
            <person name="Hoppner M.P."/>
            <person name="Ishida K.-I."/>
            <person name="Kim E."/>
            <person name="Koreny L."/>
            <person name="Kroth P.G."/>
            <person name="Liu Y."/>
            <person name="Malik S.-B."/>
            <person name="Maier U.G."/>
            <person name="McRose D."/>
            <person name="Mock T."/>
            <person name="Neilson J.A."/>
            <person name="Onodera N.T."/>
            <person name="Poole A.M."/>
            <person name="Pritham E.J."/>
            <person name="Richards T.A."/>
            <person name="Rocap G."/>
            <person name="Roy S.W."/>
            <person name="Sarai C."/>
            <person name="Schaack S."/>
            <person name="Shirato S."/>
            <person name="Slamovits C.H."/>
            <person name="Spencer D.F."/>
            <person name="Suzuki S."/>
            <person name="Worden A.Z."/>
            <person name="Zauner S."/>
            <person name="Barry K."/>
            <person name="Bell C."/>
            <person name="Bharti A.K."/>
            <person name="Crow J.A."/>
            <person name="Grimwood J."/>
            <person name="Kramer R."/>
            <person name="Lindquist E."/>
            <person name="Lucas S."/>
            <person name="Salamov A."/>
            <person name="McFadden G.I."/>
            <person name="Lane C.E."/>
            <person name="Keeling P.J."/>
            <person name="Gray M.W."/>
            <person name="Grigoriev I.V."/>
            <person name="Archibald J.M."/>
        </authorList>
    </citation>
    <scope>NUCLEOTIDE SEQUENCE</scope>
    <source>
        <strain evidence="10">CCMP2712</strain>
    </source>
</reference>
<evidence type="ECO:0000313" key="9">
    <source>
        <dbReference type="EnsemblProtists" id="EKX46570"/>
    </source>
</evidence>
<keyword evidence="6" id="KW-0732">Signal</keyword>
<dbReference type="Proteomes" id="UP000011087">
    <property type="component" value="Unassembled WGS sequence"/>
</dbReference>
<dbReference type="OMA" id="YTHRHEA"/>
<name>L1JEN4_GUITC</name>
<keyword evidence="3 5" id="KW-0697">Rotamase</keyword>
<organism evidence="8">
    <name type="scientific">Guillardia theta (strain CCMP2712)</name>
    <name type="common">Cryptophyte</name>
    <dbReference type="NCBI Taxonomy" id="905079"/>
    <lineage>
        <taxon>Eukaryota</taxon>
        <taxon>Cryptophyceae</taxon>
        <taxon>Pyrenomonadales</taxon>
        <taxon>Geminigeraceae</taxon>
        <taxon>Guillardia</taxon>
    </lineage>
</organism>
<evidence type="ECO:0000256" key="3">
    <source>
        <dbReference type="ARBA" id="ARBA00023110"/>
    </source>
</evidence>
<dbReference type="OrthoDB" id="1902587at2759"/>
<dbReference type="PANTHER" id="PTHR43811:SF19">
    <property type="entry name" value="39 KDA FK506-BINDING NUCLEAR PROTEIN"/>
    <property type="match status" value="1"/>
</dbReference>
<dbReference type="KEGG" id="gtt:GUITHDRAFT_138288"/>
<dbReference type="EnsemblProtists" id="EKX46570">
    <property type="protein sequence ID" value="EKX46570"/>
    <property type="gene ID" value="GUITHDRAFT_138288"/>
</dbReference>
<evidence type="ECO:0000313" key="10">
    <source>
        <dbReference type="Proteomes" id="UP000011087"/>
    </source>
</evidence>
<feature type="domain" description="PPIase FKBP-type" evidence="7">
    <location>
        <begin position="71"/>
        <end position="165"/>
    </location>
</feature>
<dbReference type="AlphaFoldDB" id="L1JEN4"/>
<dbReference type="InterPro" id="IPR046357">
    <property type="entry name" value="PPIase_dom_sf"/>
</dbReference>
<proteinExistence type="predicted"/>
<evidence type="ECO:0000256" key="6">
    <source>
        <dbReference type="SAM" id="SignalP"/>
    </source>
</evidence>
<dbReference type="GeneID" id="17303236"/>
<evidence type="ECO:0000256" key="2">
    <source>
        <dbReference type="ARBA" id="ARBA00013194"/>
    </source>
</evidence>
<keyword evidence="10" id="KW-1185">Reference proteome</keyword>
<dbReference type="STRING" id="905079.L1JEN4"/>
<sequence>MAAGAVNVSLIVLLLAVVHAGDVARSQARIKEATKPEVLADIKASSNIIKLSNGLTIEILMPGKGEEAEAGDRVRVEYSQYMESCDASEPTCKLMLNQKVNSGTLDTKLGSGKLQPGLEQGIVGMKVGEKRTIHVPPELAFGDNPHPPFPAHSGFKYQLQLLSVCGPNDPFMKSLLCSLGFV</sequence>
<reference evidence="9" key="3">
    <citation type="submission" date="2015-06" db="UniProtKB">
        <authorList>
            <consortium name="EnsemblProtists"/>
        </authorList>
    </citation>
    <scope>IDENTIFICATION</scope>
</reference>
<feature type="chain" id="PRO_5008771219" description="peptidylprolyl isomerase" evidence="6">
    <location>
        <begin position="21"/>
        <end position="182"/>
    </location>
</feature>
<comment type="catalytic activity">
    <reaction evidence="1 5">
        <text>[protein]-peptidylproline (omega=180) = [protein]-peptidylproline (omega=0)</text>
        <dbReference type="Rhea" id="RHEA:16237"/>
        <dbReference type="Rhea" id="RHEA-COMP:10747"/>
        <dbReference type="Rhea" id="RHEA-COMP:10748"/>
        <dbReference type="ChEBI" id="CHEBI:83833"/>
        <dbReference type="ChEBI" id="CHEBI:83834"/>
        <dbReference type="EC" id="5.2.1.8"/>
    </reaction>
</comment>
<evidence type="ECO:0000256" key="1">
    <source>
        <dbReference type="ARBA" id="ARBA00000971"/>
    </source>
</evidence>
<dbReference type="EC" id="5.2.1.8" evidence="2 5"/>
<reference evidence="8 10" key="1">
    <citation type="journal article" date="2012" name="Nature">
        <title>Algal genomes reveal evolutionary mosaicism and the fate of nucleomorphs.</title>
        <authorList>
            <consortium name="DOE Joint Genome Institute"/>
            <person name="Curtis B.A."/>
            <person name="Tanifuji G."/>
            <person name="Burki F."/>
            <person name="Gruber A."/>
            <person name="Irimia M."/>
            <person name="Maruyama S."/>
            <person name="Arias M.C."/>
            <person name="Ball S.G."/>
            <person name="Gile G.H."/>
            <person name="Hirakawa Y."/>
            <person name="Hopkins J.F."/>
            <person name="Kuo A."/>
            <person name="Rensing S.A."/>
            <person name="Schmutz J."/>
            <person name="Symeonidi A."/>
            <person name="Elias M."/>
            <person name="Eveleigh R.J."/>
            <person name="Herman E.K."/>
            <person name="Klute M.J."/>
            <person name="Nakayama T."/>
            <person name="Obornik M."/>
            <person name="Reyes-Prieto A."/>
            <person name="Armbrust E.V."/>
            <person name="Aves S.J."/>
            <person name="Beiko R.G."/>
            <person name="Coutinho P."/>
            <person name="Dacks J.B."/>
            <person name="Durnford D.G."/>
            <person name="Fast N.M."/>
            <person name="Green B.R."/>
            <person name="Grisdale C.J."/>
            <person name="Hempel F."/>
            <person name="Henrissat B."/>
            <person name="Hoppner M.P."/>
            <person name="Ishida K."/>
            <person name="Kim E."/>
            <person name="Koreny L."/>
            <person name="Kroth P.G."/>
            <person name="Liu Y."/>
            <person name="Malik S.B."/>
            <person name="Maier U.G."/>
            <person name="McRose D."/>
            <person name="Mock T."/>
            <person name="Neilson J.A."/>
            <person name="Onodera N.T."/>
            <person name="Poole A.M."/>
            <person name="Pritham E.J."/>
            <person name="Richards T.A."/>
            <person name="Rocap G."/>
            <person name="Roy S.W."/>
            <person name="Sarai C."/>
            <person name="Schaack S."/>
            <person name="Shirato S."/>
            <person name="Slamovits C.H."/>
            <person name="Spencer D.F."/>
            <person name="Suzuki S."/>
            <person name="Worden A.Z."/>
            <person name="Zauner S."/>
            <person name="Barry K."/>
            <person name="Bell C."/>
            <person name="Bharti A.K."/>
            <person name="Crow J.A."/>
            <person name="Grimwood J."/>
            <person name="Kramer R."/>
            <person name="Lindquist E."/>
            <person name="Lucas S."/>
            <person name="Salamov A."/>
            <person name="McFadden G.I."/>
            <person name="Lane C.E."/>
            <person name="Keeling P.J."/>
            <person name="Gray M.W."/>
            <person name="Grigoriev I.V."/>
            <person name="Archibald J.M."/>
        </authorList>
    </citation>
    <scope>NUCLEOTIDE SEQUENCE</scope>
    <source>
        <strain evidence="8 10">CCMP2712</strain>
    </source>
</reference>
<dbReference type="PaxDb" id="55529-EKX46570"/>
<dbReference type="Pfam" id="PF00254">
    <property type="entry name" value="FKBP_C"/>
    <property type="match status" value="1"/>
</dbReference>
<dbReference type="HOGENOM" id="CLU_1484688_0_0_1"/>
<dbReference type="PROSITE" id="PS50059">
    <property type="entry name" value="FKBP_PPIASE"/>
    <property type="match status" value="1"/>
</dbReference>
<keyword evidence="4 5" id="KW-0413">Isomerase</keyword>
<gene>
    <name evidence="8" type="ORF">GUITHDRAFT_138288</name>
</gene>
<feature type="signal peptide" evidence="6">
    <location>
        <begin position="1"/>
        <end position="20"/>
    </location>
</feature>
<accession>L1JEN4</accession>
<evidence type="ECO:0000256" key="5">
    <source>
        <dbReference type="PROSITE-ProRule" id="PRU00277"/>
    </source>
</evidence>
<evidence type="ECO:0000313" key="8">
    <source>
        <dbReference type="EMBL" id="EKX46570.1"/>
    </source>
</evidence>
<protein>
    <recommendedName>
        <fullName evidence="2 5">peptidylprolyl isomerase</fullName>
        <ecNumber evidence="2 5">5.2.1.8</ecNumber>
    </recommendedName>
</protein>
<dbReference type="Gene3D" id="3.10.50.40">
    <property type="match status" value="1"/>
</dbReference>
<dbReference type="EMBL" id="JH992994">
    <property type="protein sequence ID" value="EKX46570.1"/>
    <property type="molecule type" value="Genomic_DNA"/>
</dbReference>
<dbReference type="InterPro" id="IPR001179">
    <property type="entry name" value="PPIase_FKBP_dom"/>
</dbReference>
<evidence type="ECO:0000256" key="4">
    <source>
        <dbReference type="ARBA" id="ARBA00023235"/>
    </source>
</evidence>
<dbReference type="GO" id="GO:0003755">
    <property type="term" value="F:peptidyl-prolyl cis-trans isomerase activity"/>
    <property type="evidence" value="ECO:0007669"/>
    <property type="project" value="UniProtKB-KW"/>
</dbReference>
<dbReference type="RefSeq" id="XP_005833550.1">
    <property type="nucleotide sequence ID" value="XM_005833493.1"/>
</dbReference>